<sequence>MDLSLRKVRYFVAVAEELHFGRAAERLHIAQPVLSRQIRALETELHAQLFRRDRRSTELTAAGLQLLDDARPLLTAADALRHRVRRAAGEPARFTVGFMPGITVTDAVRAMAARHPGIALDVVRTSWDDQTRFLLDGRADVSFVRMPLDQRGLRLRPLYSEPRVAVVPAGHRLSGRESIGLADLAGERPLQDPDAVPEWREIPVPPDARSGDARRFPRAVEEKLEYVASCEGVVILPRSVATFYTRPDVTHVPVRDITPHHVALAWSTGNSSPLVDEFTALAVEFLALPAADRTPAASRHDSCASGPGFVPPVTAS</sequence>
<dbReference type="EMBL" id="BAAABX010000017">
    <property type="protein sequence ID" value="GAA0396446.1"/>
    <property type="molecule type" value="Genomic_DNA"/>
</dbReference>
<accession>A0ABN0YI96</accession>
<proteinExistence type="inferred from homology"/>
<keyword evidence="4" id="KW-0804">Transcription</keyword>
<dbReference type="InterPro" id="IPR000847">
    <property type="entry name" value="LysR_HTH_N"/>
</dbReference>
<evidence type="ECO:0000256" key="1">
    <source>
        <dbReference type="ARBA" id="ARBA00009437"/>
    </source>
</evidence>
<keyword evidence="2" id="KW-0805">Transcription regulation</keyword>
<protein>
    <submittedName>
        <fullName evidence="7">LysR substrate-binding domain-containing protein</fullName>
    </submittedName>
</protein>
<feature type="domain" description="HTH lysR-type" evidence="6">
    <location>
        <begin position="1"/>
        <end position="60"/>
    </location>
</feature>
<dbReference type="InterPro" id="IPR036388">
    <property type="entry name" value="WH-like_DNA-bd_sf"/>
</dbReference>
<organism evidence="7 8">
    <name type="scientific">Streptomyces luteireticuli</name>
    <dbReference type="NCBI Taxonomy" id="173858"/>
    <lineage>
        <taxon>Bacteria</taxon>
        <taxon>Bacillati</taxon>
        <taxon>Actinomycetota</taxon>
        <taxon>Actinomycetes</taxon>
        <taxon>Kitasatosporales</taxon>
        <taxon>Streptomycetaceae</taxon>
        <taxon>Streptomyces</taxon>
    </lineage>
</organism>
<evidence type="ECO:0000259" key="6">
    <source>
        <dbReference type="PROSITE" id="PS50931"/>
    </source>
</evidence>
<keyword evidence="3" id="KW-0238">DNA-binding</keyword>
<dbReference type="CDD" id="cd08414">
    <property type="entry name" value="PBP2_LTTR_aromatics_like"/>
    <property type="match status" value="1"/>
</dbReference>
<dbReference type="PANTHER" id="PTHR30346:SF0">
    <property type="entry name" value="HCA OPERON TRANSCRIPTIONAL ACTIVATOR HCAR"/>
    <property type="match status" value="1"/>
</dbReference>
<evidence type="ECO:0000313" key="7">
    <source>
        <dbReference type="EMBL" id="GAA0396446.1"/>
    </source>
</evidence>
<dbReference type="Gene3D" id="1.10.10.10">
    <property type="entry name" value="Winged helix-like DNA-binding domain superfamily/Winged helix DNA-binding domain"/>
    <property type="match status" value="1"/>
</dbReference>
<evidence type="ECO:0000313" key="8">
    <source>
        <dbReference type="Proteomes" id="UP001500879"/>
    </source>
</evidence>
<evidence type="ECO:0000256" key="4">
    <source>
        <dbReference type="ARBA" id="ARBA00023163"/>
    </source>
</evidence>
<dbReference type="RefSeq" id="WP_344021614.1">
    <property type="nucleotide sequence ID" value="NZ_BAAABX010000017.1"/>
</dbReference>
<dbReference type="PROSITE" id="PS50931">
    <property type="entry name" value="HTH_LYSR"/>
    <property type="match status" value="1"/>
</dbReference>
<feature type="region of interest" description="Disordered" evidence="5">
    <location>
        <begin position="296"/>
        <end position="316"/>
    </location>
</feature>
<evidence type="ECO:0000256" key="2">
    <source>
        <dbReference type="ARBA" id="ARBA00023015"/>
    </source>
</evidence>
<name>A0ABN0YI96_9ACTN</name>
<comment type="caution">
    <text evidence="7">The sequence shown here is derived from an EMBL/GenBank/DDBJ whole genome shotgun (WGS) entry which is preliminary data.</text>
</comment>
<dbReference type="Gene3D" id="3.40.190.10">
    <property type="entry name" value="Periplasmic binding protein-like II"/>
    <property type="match status" value="2"/>
</dbReference>
<dbReference type="Pfam" id="PF03466">
    <property type="entry name" value="LysR_substrate"/>
    <property type="match status" value="1"/>
</dbReference>
<dbReference type="InterPro" id="IPR005119">
    <property type="entry name" value="LysR_subst-bd"/>
</dbReference>
<evidence type="ECO:0000256" key="5">
    <source>
        <dbReference type="SAM" id="MobiDB-lite"/>
    </source>
</evidence>
<dbReference type="SUPFAM" id="SSF46785">
    <property type="entry name" value="Winged helix' DNA-binding domain"/>
    <property type="match status" value="1"/>
</dbReference>
<dbReference type="PRINTS" id="PR00039">
    <property type="entry name" value="HTHLYSR"/>
</dbReference>
<dbReference type="Pfam" id="PF00126">
    <property type="entry name" value="HTH_1"/>
    <property type="match status" value="1"/>
</dbReference>
<keyword evidence="8" id="KW-1185">Reference proteome</keyword>
<evidence type="ECO:0000256" key="3">
    <source>
        <dbReference type="ARBA" id="ARBA00023125"/>
    </source>
</evidence>
<dbReference type="Proteomes" id="UP001500879">
    <property type="component" value="Unassembled WGS sequence"/>
</dbReference>
<gene>
    <name evidence="7" type="ORF">GCM10010357_16910</name>
</gene>
<reference evidence="7 8" key="1">
    <citation type="journal article" date="2019" name="Int. J. Syst. Evol. Microbiol.">
        <title>The Global Catalogue of Microorganisms (GCM) 10K type strain sequencing project: providing services to taxonomists for standard genome sequencing and annotation.</title>
        <authorList>
            <consortium name="The Broad Institute Genomics Platform"/>
            <consortium name="The Broad Institute Genome Sequencing Center for Infectious Disease"/>
            <person name="Wu L."/>
            <person name="Ma J."/>
        </authorList>
    </citation>
    <scope>NUCLEOTIDE SEQUENCE [LARGE SCALE GENOMIC DNA]</scope>
    <source>
        <strain evidence="7 8">JCM 4788</strain>
    </source>
</reference>
<dbReference type="PANTHER" id="PTHR30346">
    <property type="entry name" value="TRANSCRIPTIONAL DUAL REGULATOR HCAR-RELATED"/>
    <property type="match status" value="1"/>
</dbReference>
<comment type="similarity">
    <text evidence="1">Belongs to the LysR transcriptional regulatory family.</text>
</comment>
<dbReference type="SUPFAM" id="SSF53850">
    <property type="entry name" value="Periplasmic binding protein-like II"/>
    <property type="match status" value="1"/>
</dbReference>
<dbReference type="InterPro" id="IPR036390">
    <property type="entry name" value="WH_DNA-bd_sf"/>
</dbReference>